<dbReference type="InterPro" id="IPR050680">
    <property type="entry name" value="YpeA/RimI_acetyltransf"/>
</dbReference>
<dbReference type="InterPro" id="IPR016181">
    <property type="entry name" value="Acyl_CoA_acyltransferase"/>
</dbReference>
<dbReference type="InterPro" id="IPR000182">
    <property type="entry name" value="GNAT_dom"/>
</dbReference>
<keyword evidence="1 4" id="KW-0808">Transferase</keyword>
<dbReference type="GO" id="GO:0016747">
    <property type="term" value="F:acyltransferase activity, transferring groups other than amino-acyl groups"/>
    <property type="evidence" value="ECO:0007669"/>
    <property type="project" value="InterPro"/>
</dbReference>
<evidence type="ECO:0000256" key="2">
    <source>
        <dbReference type="ARBA" id="ARBA00023315"/>
    </source>
</evidence>
<dbReference type="PANTHER" id="PTHR43420">
    <property type="entry name" value="ACETYLTRANSFERASE"/>
    <property type="match status" value="1"/>
</dbReference>
<protein>
    <submittedName>
        <fullName evidence="4">Ribosomal-protein-alanine acetyltransferase</fullName>
    </submittedName>
</protein>
<reference evidence="4 5" key="1">
    <citation type="submission" date="2017-11" db="EMBL/GenBank/DDBJ databases">
        <title>Sphingomonas oleivorans sp. nov., isolated from oil-contaminated soil.</title>
        <authorList>
            <person name="Wang L."/>
            <person name="Chen L."/>
        </authorList>
    </citation>
    <scope>NUCLEOTIDE SEQUENCE [LARGE SCALE GENOMIC DNA]</scope>
    <source>
        <strain evidence="4 5">K101</strain>
    </source>
</reference>
<dbReference type="Gene3D" id="3.40.630.30">
    <property type="match status" value="1"/>
</dbReference>
<sequence>MTVMDAAFDKQFGEAWNAQQCLGILGLPGVWLTIASIGEDAVGFALSRVILDEAELLLLGVSPRFRRRGIGQALLDATMENARHRGVNHLHLEVRQGNPAISLYERNGFSEVGRRADYYRGADGSLFDAFSLTRSLRRD</sequence>
<evidence type="ECO:0000313" key="5">
    <source>
        <dbReference type="Proteomes" id="UP000241206"/>
    </source>
</evidence>
<proteinExistence type="predicted"/>
<dbReference type="Pfam" id="PF00583">
    <property type="entry name" value="Acetyltransf_1"/>
    <property type="match status" value="1"/>
</dbReference>
<organism evidence="4 5">
    <name type="scientific">Edaphosphingomonas fennica</name>
    <dbReference type="NCBI Taxonomy" id="114404"/>
    <lineage>
        <taxon>Bacteria</taxon>
        <taxon>Pseudomonadati</taxon>
        <taxon>Pseudomonadota</taxon>
        <taxon>Alphaproteobacteria</taxon>
        <taxon>Sphingomonadales</taxon>
        <taxon>Rhizorhabdaceae</taxon>
        <taxon>Edaphosphingomonas</taxon>
    </lineage>
</organism>
<gene>
    <name evidence="4" type="ORF">CV103_13740</name>
</gene>
<evidence type="ECO:0000259" key="3">
    <source>
        <dbReference type="PROSITE" id="PS51186"/>
    </source>
</evidence>
<accession>A0A2T4HUF4</accession>
<name>A0A2T4HUF4_9SPHN</name>
<comment type="caution">
    <text evidence="4">The sequence shown here is derived from an EMBL/GenBank/DDBJ whole genome shotgun (WGS) entry which is preliminary data.</text>
</comment>
<keyword evidence="2" id="KW-0012">Acyltransferase</keyword>
<evidence type="ECO:0000313" key="4">
    <source>
        <dbReference type="EMBL" id="PTD19438.1"/>
    </source>
</evidence>
<dbReference type="PANTHER" id="PTHR43420:SF12">
    <property type="entry name" value="N-ACETYLTRANSFERASE DOMAIN-CONTAINING PROTEIN"/>
    <property type="match status" value="1"/>
</dbReference>
<dbReference type="PROSITE" id="PS51186">
    <property type="entry name" value="GNAT"/>
    <property type="match status" value="1"/>
</dbReference>
<dbReference type="EMBL" id="PHHF01000054">
    <property type="protein sequence ID" value="PTD19438.1"/>
    <property type="molecule type" value="Genomic_DNA"/>
</dbReference>
<feature type="domain" description="N-acetyltransferase" evidence="3">
    <location>
        <begin position="1"/>
        <end position="137"/>
    </location>
</feature>
<dbReference type="SUPFAM" id="SSF55729">
    <property type="entry name" value="Acyl-CoA N-acyltransferases (Nat)"/>
    <property type="match status" value="1"/>
</dbReference>
<dbReference type="AlphaFoldDB" id="A0A2T4HUF4"/>
<evidence type="ECO:0000256" key="1">
    <source>
        <dbReference type="ARBA" id="ARBA00022679"/>
    </source>
</evidence>
<dbReference type="CDD" id="cd04301">
    <property type="entry name" value="NAT_SF"/>
    <property type="match status" value="1"/>
</dbReference>
<keyword evidence="5" id="KW-1185">Reference proteome</keyword>
<dbReference type="Proteomes" id="UP000241206">
    <property type="component" value="Unassembled WGS sequence"/>
</dbReference>